<dbReference type="EMBL" id="AWXV01000004">
    <property type="protein sequence ID" value="KIE63959.1"/>
    <property type="molecule type" value="Genomic_DNA"/>
</dbReference>
<name>A0A0C1V695_9ENTR</name>
<evidence type="ECO:0000313" key="2">
    <source>
        <dbReference type="Proteomes" id="UP000054529"/>
    </source>
</evidence>
<proteinExistence type="predicted"/>
<reference evidence="1 2" key="1">
    <citation type="journal article" date="2014" name="G3 (Bethesda)">
        <title>Genome sequence of Candidatus Riesia pediculischaeffi, endosymbiont of chimpanzee lice, and genomic comparison of recently acquired endosymbionts from human and chimpanzee lice.</title>
        <authorList>
            <person name="Boyd B.M."/>
            <person name="Allen J.M."/>
            <person name="de Crecy-Lagard V."/>
            <person name="Reed D.L."/>
        </authorList>
    </citation>
    <scope>NUCLEOTIDE SEQUENCE [LARGE SCALE GENOMIC DNA]</scope>
    <source>
        <strain evidence="1 2">PTSU</strain>
    </source>
</reference>
<sequence>MIINRLADGSGFEKLKICSISPRGRKICDRTCERSGYQRDIGRSSILTISSFIRKLLSVQLKYSDDVSES</sequence>
<dbReference type="HOGENOM" id="CLU_2750284_0_0_6"/>
<evidence type="ECO:0000313" key="1">
    <source>
        <dbReference type="EMBL" id="KIE63959.1"/>
    </source>
</evidence>
<protein>
    <submittedName>
        <fullName evidence="1">Uncharacterized protein</fullName>
    </submittedName>
</protein>
<comment type="caution">
    <text evidence="1">The sequence shown here is derived from an EMBL/GenBank/DDBJ whole genome shotgun (WGS) entry which is preliminary data.</text>
</comment>
<accession>A0A0C1V695</accession>
<dbReference type="Proteomes" id="UP000054529">
    <property type="component" value="Unassembled WGS sequence"/>
</dbReference>
<gene>
    <name evidence="1" type="ORF">P689_122128</name>
</gene>
<dbReference type="AlphaFoldDB" id="A0A0C1V695"/>
<organism evidence="1 2">
    <name type="scientific">Candidatus Riesia pediculischaeffi PTSU</name>
    <dbReference type="NCBI Taxonomy" id="1401651"/>
    <lineage>
        <taxon>Bacteria</taxon>
        <taxon>Pseudomonadati</taxon>
        <taxon>Pseudomonadota</taxon>
        <taxon>Gammaproteobacteria</taxon>
        <taxon>Enterobacterales</taxon>
        <taxon>Enterobacteriaceae</taxon>
        <taxon>Candidatus Riesia</taxon>
    </lineage>
</organism>